<feature type="compositionally biased region" description="Basic and acidic residues" evidence="1">
    <location>
        <begin position="117"/>
        <end position="126"/>
    </location>
</feature>
<dbReference type="EMBL" id="HACG01028616">
    <property type="protein sequence ID" value="CEK75481.1"/>
    <property type="molecule type" value="Transcribed_RNA"/>
</dbReference>
<evidence type="ECO:0000256" key="1">
    <source>
        <dbReference type="SAM" id="MobiDB-lite"/>
    </source>
</evidence>
<protein>
    <submittedName>
        <fullName evidence="2">Uncharacterized protein</fullName>
    </submittedName>
</protein>
<feature type="compositionally biased region" description="Basic and acidic residues" evidence="1">
    <location>
        <begin position="220"/>
        <end position="243"/>
    </location>
</feature>
<proteinExistence type="predicted"/>
<dbReference type="AlphaFoldDB" id="A0A0B7A648"/>
<feature type="region of interest" description="Disordered" evidence="1">
    <location>
        <begin position="145"/>
        <end position="244"/>
    </location>
</feature>
<reference evidence="2" key="1">
    <citation type="submission" date="2014-12" db="EMBL/GenBank/DDBJ databases">
        <title>Insight into the proteome of Arion vulgaris.</title>
        <authorList>
            <person name="Aradska J."/>
            <person name="Bulat T."/>
            <person name="Smidak R."/>
            <person name="Sarate P."/>
            <person name="Gangsoo J."/>
            <person name="Sialana F."/>
            <person name="Bilban M."/>
            <person name="Lubec G."/>
        </authorList>
    </citation>
    <scope>NUCLEOTIDE SEQUENCE</scope>
    <source>
        <tissue evidence="2">Skin</tissue>
    </source>
</reference>
<feature type="compositionally biased region" description="Basic and acidic residues" evidence="1">
    <location>
        <begin position="345"/>
        <end position="378"/>
    </location>
</feature>
<feature type="region of interest" description="Disordered" evidence="1">
    <location>
        <begin position="326"/>
        <end position="378"/>
    </location>
</feature>
<feature type="compositionally biased region" description="Polar residues" evidence="1">
    <location>
        <begin position="148"/>
        <end position="163"/>
    </location>
</feature>
<evidence type="ECO:0000313" key="2">
    <source>
        <dbReference type="EMBL" id="CEK75481.1"/>
    </source>
</evidence>
<feature type="region of interest" description="Disordered" evidence="1">
    <location>
        <begin position="62"/>
        <end position="132"/>
    </location>
</feature>
<name>A0A0B7A648_9EUPU</name>
<gene>
    <name evidence="2" type="primary">ORF95706</name>
</gene>
<accession>A0A0B7A648</accession>
<organism evidence="2">
    <name type="scientific">Arion vulgaris</name>
    <dbReference type="NCBI Taxonomy" id="1028688"/>
    <lineage>
        <taxon>Eukaryota</taxon>
        <taxon>Metazoa</taxon>
        <taxon>Spiralia</taxon>
        <taxon>Lophotrochozoa</taxon>
        <taxon>Mollusca</taxon>
        <taxon>Gastropoda</taxon>
        <taxon>Heterobranchia</taxon>
        <taxon>Euthyneura</taxon>
        <taxon>Panpulmonata</taxon>
        <taxon>Eupulmonata</taxon>
        <taxon>Stylommatophora</taxon>
        <taxon>Helicina</taxon>
        <taxon>Arionoidea</taxon>
        <taxon>Arionidae</taxon>
        <taxon>Arion</taxon>
    </lineage>
</organism>
<feature type="compositionally biased region" description="Polar residues" evidence="1">
    <location>
        <begin position="326"/>
        <end position="337"/>
    </location>
</feature>
<feature type="non-terminal residue" evidence="2">
    <location>
        <position position="378"/>
    </location>
</feature>
<feature type="compositionally biased region" description="Polar residues" evidence="1">
    <location>
        <begin position="170"/>
        <end position="181"/>
    </location>
</feature>
<feature type="non-terminal residue" evidence="2">
    <location>
        <position position="1"/>
    </location>
</feature>
<sequence>DVHTCTETGSIFVDNVTETESSTDITDPAIINEDNIVELERSLTDVHTCTESGRIIVDNVTETESSTDITDENEDNNNIQKTESKTDITDINEDDSSKEDIQKTESSTNITDEIEDNSSKEEHVQKSDITSEMLFHKEENDIEDARNGQENGEQADSLKTPTTEIVEIENISNEKSPSSDISMEELSAERKTEGDDNGENDTTEEKLEAKSSYQDSENVENLRQDNIEETLHSETKVEEEHPADVTQFIVTDSQDSSSVENTHIHVQDEVLQVDDTEKHVSEMNVATEQEDIEAIEVSTYDLSTESPIKNKVQQTAEEADFIQSTICETQDSNSVSDTGEPDVSETIKTDVPHTTETETAHTTETDVPHTTETEAPHT</sequence>